<dbReference type="InterPro" id="IPR050058">
    <property type="entry name" value="Ala-tRNA_ligase"/>
</dbReference>
<feature type="binding site" evidence="14">
    <location>
        <position position="566"/>
    </location>
    <ligand>
        <name>Zn(2+)</name>
        <dbReference type="ChEBI" id="CHEBI:29105"/>
    </ligand>
</feature>
<evidence type="ECO:0000256" key="3">
    <source>
        <dbReference type="ARBA" id="ARBA00022555"/>
    </source>
</evidence>
<dbReference type="OrthoDB" id="9803884at2"/>
<protein>
    <recommendedName>
        <fullName evidence="14">Alanine--tRNA ligase</fullName>
        <ecNumber evidence="14">6.1.1.7</ecNumber>
    </recommendedName>
    <alternativeName>
        <fullName evidence="14">Alanyl-tRNA synthetase</fullName>
        <shortName evidence="14">AlaRS</shortName>
    </alternativeName>
</protein>
<gene>
    <name evidence="14" type="primary">alaS</name>
    <name evidence="16" type="ORF">SAMN05444406_10122</name>
</gene>
<dbReference type="Pfam" id="PF07973">
    <property type="entry name" value="tRNA_SAD"/>
    <property type="match status" value="1"/>
</dbReference>
<dbReference type="GO" id="GO:0005829">
    <property type="term" value="C:cytosol"/>
    <property type="evidence" value="ECO:0007669"/>
    <property type="project" value="TreeGrafter"/>
</dbReference>
<dbReference type="InterPro" id="IPR018164">
    <property type="entry name" value="Ala-tRNA-synth_IIc_N"/>
</dbReference>
<comment type="similarity">
    <text evidence="2 14">Belongs to the class-II aminoacyl-tRNA synthetase family.</text>
</comment>
<evidence type="ECO:0000256" key="14">
    <source>
        <dbReference type="HAMAP-Rule" id="MF_00036"/>
    </source>
</evidence>
<dbReference type="Pfam" id="PF01411">
    <property type="entry name" value="tRNA-synt_2c"/>
    <property type="match status" value="1"/>
</dbReference>
<evidence type="ECO:0000313" key="17">
    <source>
        <dbReference type="Proteomes" id="UP000198577"/>
    </source>
</evidence>
<reference evidence="16 17" key="1">
    <citation type="submission" date="2016-10" db="EMBL/GenBank/DDBJ databases">
        <authorList>
            <person name="de Groot N.N."/>
        </authorList>
    </citation>
    <scope>NUCLEOTIDE SEQUENCE [LARGE SCALE GENOMIC DNA]</scope>
    <source>
        <strain evidence="16 17">DSM 20678</strain>
    </source>
</reference>
<keyword evidence="7 14" id="KW-0862">Zinc</keyword>
<keyword evidence="11 14" id="KW-0030">Aminoacyl-tRNA synthetase</keyword>
<keyword evidence="4 14" id="KW-0436">Ligase</keyword>
<evidence type="ECO:0000256" key="6">
    <source>
        <dbReference type="ARBA" id="ARBA00022741"/>
    </source>
</evidence>
<comment type="cofactor">
    <cofactor evidence="14">
        <name>Zn(2+)</name>
        <dbReference type="ChEBI" id="CHEBI:29105"/>
    </cofactor>
    <text evidence="14">Binds 1 zinc ion per subunit.</text>
</comment>
<keyword evidence="5 14" id="KW-0479">Metal-binding</keyword>
<evidence type="ECO:0000256" key="7">
    <source>
        <dbReference type="ARBA" id="ARBA00022833"/>
    </source>
</evidence>
<feature type="binding site" evidence="14">
    <location>
        <position position="668"/>
    </location>
    <ligand>
        <name>Zn(2+)</name>
        <dbReference type="ChEBI" id="CHEBI:29105"/>
    </ligand>
</feature>
<dbReference type="GO" id="GO:0000049">
    <property type="term" value="F:tRNA binding"/>
    <property type="evidence" value="ECO:0007669"/>
    <property type="project" value="UniProtKB-KW"/>
</dbReference>
<evidence type="ECO:0000256" key="8">
    <source>
        <dbReference type="ARBA" id="ARBA00022840"/>
    </source>
</evidence>
<evidence type="ECO:0000256" key="13">
    <source>
        <dbReference type="ARBA" id="ARBA00048300"/>
    </source>
</evidence>
<keyword evidence="10 14" id="KW-0648">Protein biosynthesis</keyword>
<keyword evidence="9 14" id="KW-0694">RNA-binding</keyword>
<dbReference type="PROSITE" id="PS50860">
    <property type="entry name" value="AA_TRNA_LIGASE_II_ALA"/>
    <property type="match status" value="1"/>
</dbReference>
<dbReference type="PRINTS" id="PR00980">
    <property type="entry name" value="TRNASYNTHALA"/>
</dbReference>
<dbReference type="FunFam" id="3.30.54.20:FF:000001">
    <property type="entry name" value="Alanine--tRNA ligase"/>
    <property type="match status" value="1"/>
</dbReference>
<name>A0A1I5RKW2_9FIRM</name>
<dbReference type="Gene3D" id="3.10.310.40">
    <property type="match status" value="1"/>
</dbReference>
<comment type="subcellular location">
    <subcellularLocation>
        <location evidence="1 14">Cytoplasm</location>
    </subcellularLocation>
</comment>
<dbReference type="InterPro" id="IPR023033">
    <property type="entry name" value="Ala_tRNA_ligase_euk/bac"/>
</dbReference>
<dbReference type="SUPFAM" id="SSF55186">
    <property type="entry name" value="ThrRS/AlaRS common domain"/>
    <property type="match status" value="1"/>
</dbReference>
<sequence length="881" mass="98400">MEKLGLNEIRTRFLEFFRGKDHLILPSFPLIPQKDKSLLLINAGMAPLKPYFTGQETPPKKRIATCQKCIRTPDIERVGKTARHGTFFEMLGNFSFGDYFKREAIEWAWEFVTQDLKLPEDRLWVSIYEQDDEAFEIWHRGVGLPEHKIVRMGKEDNFWEIGTGPCGPCSEIYFDRGPDKGCGRPDCSPGCDCDRFVEFWNLVFTQFNKDEEGNYHPLPHPNIDTGMGLERIAAIMQGVDSLFEVDTIKDILEHVSQIAGVEYGESYKTDVSLRVITDHIRSTTFMVGDGILPSNEGRGYVLRRILRRAARHGRLLGIEEPFLSQLAKTVIKQSCQAYPELKQREDYILRIIQIEEERFRETIDQGLAYLKEYIDDLKQRGQKVLDGLKAFKLYDTYGFPLDLTREILQEEGLEVDEQGFQQEMEVQRERARAAHRVTDYMGMDSNIYKLIDADASTNFVGYHALESQSRVLAIIKDEARVESAAQGHEVAVVLDQTPFYAEGGGQVADQGVLLWDNGRMEIRDVKKLFGNKVVHYGKVLFGTLKQGDVVQAVVDKEARLAAARNHTATHLLHSALREVLGPHVEQAGSLVTPQRLRFDFSHFSALSSEEILRVERLVNQKIMEVIPVEVIETTFDKAKEMGAIALFGEKYGDIVRVVRIGDFSIELCGGTHLTNTGQAGMFKILSESGVAAGVRRIEAITGFEVYNHILNQERLIGDICRELKTNPSDLEGRIQGLVAQIKEQEREIVQLRAKLASGLVDSLVESGRDVGGIKCIVASVEGQDMEGLRDMVDAVKDRVKLGVVVLATVKDGKVHFAAGATKDAVARGVHVGNLLREVAKIAGGGGGGRPDMAQAGGKDAGKVQEALDQVCVLLAKQLGIN</sequence>
<dbReference type="Gene3D" id="3.30.980.10">
    <property type="entry name" value="Threonyl-trna Synthetase, Chain A, domain 2"/>
    <property type="match status" value="1"/>
</dbReference>
<dbReference type="InterPro" id="IPR003156">
    <property type="entry name" value="DHHA1_dom"/>
</dbReference>
<dbReference type="PANTHER" id="PTHR11777:SF9">
    <property type="entry name" value="ALANINE--TRNA LIGASE, CYTOPLASMIC"/>
    <property type="match status" value="1"/>
</dbReference>
<dbReference type="InterPro" id="IPR009000">
    <property type="entry name" value="Transl_B-barrel_sf"/>
</dbReference>
<evidence type="ECO:0000256" key="11">
    <source>
        <dbReference type="ARBA" id="ARBA00023146"/>
    </source>
</evidence>
<dbReference type="GO" id="GO:0016740">
    <property type="term" value="F:transferase activity"/>
    <property type="evidence" value="ECO:0007669"/>
    <property type="project" value="UniProtKB-ARBA"/>
</dbReference>
<dbReference type="FunFam" id="2.40.30.130:FF:000001">
    <property type="entry name" value="Alanine--tRNA ligase"/>
    <property type="match status" value="1"/>
</dbReference>
<dbReference type="InterPro" id="IPR018162">
    <property type="entry name" value="Ala-tRNA-ligase_IIc_anticod-bd"/>
</dbReference>
<dbReference type="Gene3D" id="6.10.250.550">
    <property type="match status" value="1"/>
</dbReference>
<dbReference type="FunFam" id="3.10.310.40:FF:000001">
    <property type="entry name" value="Alanine--tRNA ligase"/>
    <property type="match status" value="1"/>
</dbReference>
<feature type="domain" description="Alanyl-transfer RNA synthetases family profile" evidence="15">
    <location>
        <begin position="4"/>
        <end position="711"/>
    </location>
</feature>
<evidence type="ECO:0000259" key="15">
    <source>
        <dbReference type="PROSITE" id="PS50860"/>
    </source>
</evidence>
<evidence type="ECO:0000256" key="5">
    <source>
        <dbReference type="ARBA" id="ARBA00022723"/>
    </source>
</evidence>
<feature type="binding site" evidence="14">
    <location>
        <position position="672"/>
    </location>
    <ligand>
        <name>Zn(2+)</name>
        <dbReference type="ChEBI" id="CHEBI:29105"/>
    </ligand>
</feature>
<evidence type="ECO:0000256" key="1">
    <source>
        <dbReference type="ARBA" id="ARBA00004496"/>
    </source>
</evidence>
<dbReference type="GO" id="GO:0140096">
    <property type="term" value="F:catalytic activity, acting on a protein"/>
    <property type="evidence" value="ECO:0007669"/>
    <property type="project" value="UniProtKB-ARBA"/>
</dbReference>
<dbReference type="GO" id="GO:0002161">
    <property type="term" value="F:aminoacyl-tRNA deacylase activity"/>
    <property type="evidence" value="ECO:0007669"/>
    <property type="project" value="TreeGrafter"/>
</dbReference>
<evidence type="ECO:0000256" key="10">
    <source>
        <dbReference type="ARBA" id="ARBA00022917"/>
    </source>
</evidence>
<evidence type="ECO:0000256" key="12">
    <source>
        <dbReference type="ARBA" id="ARBA00024779"/>
    </source>
</evidence>
<dbReference type="Gene3D" id="2.40.30.130">
    <property type="match status" value="1"/>
</dbReference>
<keyword evidence="8 14" id="KW-0067">ATP-binding</keyword>
<dbReference type="Proteomes" id="UP000198577">
    <property type="component" value="Unassembled WGS sequence"/>
</dbReference>
<accession>A0A1I5RKW2</accession>
<evidence type="ECO:0000313" key="16">
    <source>
        <dbReference type="EMBL" id="SFP58977.1"/>
    </source>
</evidence>
<dbReference type="EMBL" id="FOXR01000001">
    <property type="protein sequence ID" value="SFP58977.1"/>
    <property type="molecule type" value="Genomic_DNA"/>
</dbReference>
<dbReference type="SUPFAM" id="SSF101353">
    <property type="entry name" value="Putative anticodon-binding domain of alanyl-tRNA synthetase (AlaRS)"/>
    <property type="match status" value="1"/>
</dbReference>
<dbReference type="Gene3D" id="3.30.930.10">
    <property type="entry name" value="Bira Bifunctional Protein, Domain 2"/>
    <property type="match status" value="1"/>
</dbReference>
<keyword evidence="3 14" id="KW-0820">tRNA-binding</keyword>
<evidence type="ECO:0000256" key="2">
    <source>
        <dbReference type="ARBA" id="ARBA00008226"/>
    </source>
</evidence>
<dbReference type="SMART" id="SM00863">
    <property type="entry name" value="tRNA_SAD"/>
    <property type="match status" value="1"/>
</dbReference>
<proteinExistence type="inferred from homology"/>
<dbReference type="GO" id="GO:0005524">
    <property type="term" value="F:ATP binding"/>
    <property type="evidence" value="ECO:0007669"/>
    <property type="project" value="UniProtKB-UniRule"/>
</dbReference>
<dbReference type="InterPro" id="IPR018163">
    <property type="entry name" value="Thr/Ala-tRNA-synth_IIc_edit"/>
</dbReference>
<dbReference type="HAMAP" id="MF_00036_B">
    <property type="entry name" value="Ala_tRNA_synth_B"/>
    <property type="match status" value="1"/>
</dbReference>
<dbReference type="GO" id="GO:0004813">
    <property type="term" value="F:alanine-tRNA ligase activity"/>
    <property type="evidence" value="ECO:0007669"/>
    <property type="project" value="UniProtKB-UniRule"/>
</dbReference>
<keyword evidence="17" id="KW-1185">Reference proteome</keyword>
<comment type="domain">
    <text evidence="14">Consists of three domains; the N-terminal catalytic domain, the editing domain and the C-terminal C-Ala domain. The editing domain removes incorrectly charged amino acids, while the C-Ala domain, along with tRNA(Ala), serves as a bridge to cooperatively bring together the editing and aminoacylation centers thus stimulating deacylation of misacylated tRNAs.</text>
</comment>
<dbReference type="InterPro" id="IPR012947">
    <property type="entry name" value="tRNA_SAD"/>
</dbReference>
<dbReference type="Pfam" id="PF02272">
    <property type="entry name" value="DHHA1"/>
    <property type="match status" value="1"/>
</dbReference>
<keyword evidence="6 14" id="KW-0547">Nucleotide-binding</keyword>
<dbReference type="CDD" id="cd00673">
    <property type="entry name" value="AlaRS_core"/>
    <property type="match status" value="1"/>
</dbReference>
<dbReference type="SUPFAM" id="SSF55681">
    <property type="entry name" value="Class II aaRS and biotin synthetases"/>
    <property type="match status" value="1"/>
</dbReference>
<dbReference type="FunFam" id="3.30.930.10:FF:000004">
    <property type="entry name" value="Alanine--tRNA ligase"/>
    <property type="match status" value="1"/>
</dbReference>
<comment type="function">
    <text evidence="12 14">Catalyzes the attachment of alanine to tRNA(Ala) in a two-step reaction: alanine is first activated by ATP to form Ala-AMP and then transferred to the acceptor end of tRNA(Ala). Also edits incorrectly charged Ser-tRNA(Ala) and Gly-tRNA(Ala) via its editing domain.</text>
</comment>
<dbReference type="GO" id="GO:0006419">
    <property type="term" value="P:alanyl-tRNA aminoacylation"/>
    <property type="evidence" value="ECO:0007669"/>
    <property type="project" value="UniProtKB-UniRule"/>
</dbReference>
<dbReference type="Gene3D" id="3.30.54.20">
    <property type="match status" value="1"/>
</dbReference>
<dbReference type="STRING" id="937334.SAMN05444406_10122"/>
<dbReference type="InterPro" id="IPR045864">
    <property type="entry name" value="aa-tRNA-synth_II/BPL/LPL"/>
</dbReference>
<dbReference type="InterPro" id="IPR002318">
    <property type="entry name" value="Ala-tRNA-lgiase_IIc"/>
</dbReference>
<evidence type="ECO:0000256" key="9">
    <source>
        <dbReference type="ARBA" id="ARBA00022884"/>
    </source>
</evidence>
<dbReference type="EC" id="6.1.1.7" evidence="14"/>
<dbReference type="RefSeq" id="WP_092281773.1">
    <property type="nucleotide sequence ID" value="NZ_FOXR01000001.1"/>
</dbReference>
<dbReference type="PANTHER" id="PTHR11777">
    <property type="entry name" value="ALANYL-TRNA SYNTHETASE"/>
    <property type="match status" value="1"/>
</dbReference>
<dbReference type="InterPro" id="IPR018165">
    <property type="entry name" value="Ala-tRNA-synth_IIc_core"/>
</dbReference>
<dbReference type="GO" id="GO:0008270">
    <property type="term" value="F:zinc ion binding"/>
    <property type="evidence" value="ECO:0007669"/>
    <property type="project" value="UniProtKB-UniRule"/>
</dbReference>
<dbReference type="NCBIfam" id="TIGR00344">
    <property type="entry name" value="alaS"/>
    <property type="match status" value="1"/>
</dbReference>
<dbReference type="SUPFAM" id="SSF50447">
    <property type="entry name" value="Translation proteins"/>
    <property type="match status" value="1"/>
</dbReference>
<organism evidence="16 17">
    <name type="scientific">Caldicoprobacter faecalis</name>
    <dbReference type="NCBI Taxonomy" id="937334"/>
    <lineage>
        <taxon>Bacteria</taxon>
        <taxon>Bacillati</taxon>
        <taxon>Bacillota</taxon>
        <taxon>Clostridia</taxon>
        <taxon>Caldicoprobacterales</taxon>
        <taxon>Caldicoprobacteraceae</taxon>
        <taxon>Caldicoprobacter</taxon>
    </lineage>
</organism>
<evidence type="ECO:0000256" key="4">
    <source>
        <dbReference type="ARBA" id="ARBA00022598"/>
    </source>
</evidence>
<keyword evidence="14" id="KW-0963">Cytoplasm</keyword>
<dbReference type="AlphaFoldDB" id="A0A1I5RKW2"/>
<dbReference type="FunFam" id="3.30.980.10:FF:000004">
    <property type="entry name" value="Alanine--tRNA ligase, cytoplasmic"/>
    <property type="match status" value="1"/>
</dbReference>
<feature type="binding site" evidence="14">
    <location>
        <position position="570"/>
    </location>
    <ligand>
        <name>Zn(2+)</name>
        <dbReference type="ChEBI" id="CHEBI:29105"/>
    </ligand>
</feature>
<comment type="catalytic activity">
    <reaction evidence="13 14">
        <text>tRNA(Ala) + L-alanine + ATP = L-alanyl-tRNA(Ala) + AMP + diphosphate</text>
        <dbReference type="Rhea" id="RHEA:12540"/>
        <dbReference type="Rhea" id="RHEA-COMP:9657"/>
        <dbReference type="Rhea" id="RHEA-COMP:9923"/>
        <dbReference type="ChEBI" id="CHEBI:30616"/>
        <dbReference type="ChEBI" id="CHEBI:33019"/>
        <dbReference type="ChEBI" id="CHEBI:57972"/>
        <dbReference type="ChEBI" id="CHEBI:78442"/>
        <dbReference type="ChEBI" id="CHEBI:78497"/>
        <dbReference type="ChEBI" id="CHEBI:456215"/>
        <dbReference type="EC" id="6.1.1.7"/>
    </reaction>
</comment>